<dbReference type="RefSeq" id="WP_155699230.1">
    <property type="nucleotide sequence ID" value="NZ_CP034235.1"/>
</dbReference>
<name>A0A6B8RCL8_9BACL</name>
<dbReference type="AlphaFoldDB" id="A0A6B8RCL8"/>
<reference evidence="2" key="1">
    <citation type="submission" date="2018-11" db="EMBL/GenBank/DDBJ databases">
        <title>Complete genome sequence of Paenibacillus sp. ML311-T8.</title>
        <authorList>
            <person name="Nam Y.-D."/>
            <person name="Kang J."/>
            <person name="Chung W.-H."/>
            <person name="Park Y.S."/>
        </authorList>
    </citation>
    <scope>NUCLEOTIDE SEQUENCE [LARGE SCALE GENOMIC DNA]</scope>
    <source>
        <strain evidence="2">ML311-T8</strain>
    </source>
</reference>
<evidence type="ECO:0000313" key="1">
    <source>
        <dbReference type="EMBL" id="QGQ94231.1"/>
    </source>
</evidence>
<dbReference type="KEGG" id="ppsc:EHS13_04575"/>
<protein>
    <submittedName>
        <fullName evidence="1">Uncharacterized protein</fullName>
    </submittedName>
</protein>
<evidence type="ECO:0000313" key="2">
    <source>
        <dbReference type="Proteomes" id="UP000426246"/>
    </source>
</evidence>
<dbReference type="EMBL" id="CP034235">
    <property type="protein sequence ID" value="QGQ94231.1"/>
    <property type="molecule type" value="Genomic_DNA"/>
</dbReference>
<organism evidence="1 2">
    <name type="scientific">Paenibacillus psychroresistens</name>
    <dbReference type="NCBI Taxonomy" id="1778678"/>
    <lineage>
        <taxon>Bacteria</taxon>
        <taxon>Bacillati</taxon>
        <taxon>Bacillota</taxon>
        <taxon>Bacilli</taxon>
        <taxon>Bacillales</taxon>
        <taxon>Paenibacillaceae</taxon>
        <taxon>Paenibacillus</taxon>
    </lineage>
</organism>
<dbReference type="Proteomes" id="UP000426246">
    <property type="component" value="Chromosome"/>
</dbReference>
<gene>
    <name evidence="1" type="ORF">EHS13_04575</name>
</gene>
<accession>A0A6B8RCL8</accession>
<sequence length="127" mass="15085">MNKDQLLNKIHEDYTETIHNGKLLDHVEDYIRSYLKTIHQGLEKIQKYLGQEVEIEFDDCNAIAHIRIKANSIHFYRRQDRIDVSILRNGNKQDDQIIVSDNQVCHSRMYEKSIQTAMDQYMSLAFQ</sequence>
<dbReference type="OrthoDB" id="6250531at2"/>
<proteinExistence type="predicted"/>
<keyword evidence="2" id="KW-1185">Reference proteome</keyword>